<feature type="transmembrane region" description="Helical" evidence="1">
    <location>
        <begin position="57"/>
        <end position="78"/>
    </location>
</feature>
<feature type="transmembrane region" description="Helical" evidence="1">
    <location>
        <begin position="180"/>
        <end position="207"/>
    </location>
</feature>
<dbReference type="EMBL" id="CDMZ01005760">
    <property type="protein sequence ID" value="CEM54158.1"/>
    <property type="molecule type" value="Genomic_DNA"/>
</dbReference>
<keyword evidence="1" id="KW-0812">Transmembrane</keyword>
<dbReference type="VEuPathDB" id="CryptoDB:Cvel_12557"/>
<reference evidence="2" key="1">
    <citation type="submission" date="2014-11" db="EMBL/GenBank/DDBJ databases">
        <authorList>
            <person name="Otto D Thomas"/>
            <person name="Naeem Raeece"/>
        </authorList>
    </citation>
    <scope>NUCLEOTIDE SEQUENCE</scope>
</reference>
<name>A0A0G4IAJ5_9ALVE</name>
<accession>A0A0G4IAJ5</accession>
<evidence type="ECO:0000313" key="2">
    <source>
        <dbReference type="EMBL" id="CEM54158.1"/>
    </source>
</evidence>
<sequence length="258" mass="27795">MQFVAAKKNSDVRDSALCHCSSVLVPTSLAVAGIIGLVGFAVCTFHNKKPADAPFKLSLPAQLLSYYVASAHVLFLLIGQPGTGGILKELSGELDAQSASAWVWWACFQIHKTADVGHHILGFRTIHFPWRIDHLAALLLHLYRYLLLPLTGFDLEVPVPLLPGRTFGDFVDGGAHAATALYFGGVLAFVLAMLVCTFTRLLLLWIWTSVDSSCRGSNSDASNVPVAAVEKEMPYDAGTVTASLVLTTAAEFLQVHAF</sequence>
<keyword evidence="1" id="KW-1133">Transmembrane helix</keyword>
<dbReference type="AlphaFoldDB" id="A0A0G4IAJ5"/>
<feature type="transmembrane region" description="Helical" evidence="1">
    <location>
        <begin position="23"/>
        <end position="45"/>
    </location>
</feature>
<protein>
    <submittedName>
        <fullName evidence="2">Uncharacterized protein</fullName>
    </submittedName>
</protein>
<evidence type="ECO:0000256" key="1">
    <source>
        <dbReference type="SAM" id="Phobius"/>
    </source>
</evidence>
<keyword evidence="1" id="KW-0472">Membrane</keyword>
<organism evidence="2">
    <name type="scientific">Chromera velia CCMP2878</name>
    <dbReference type="NCBI Taxonomy" id="1169474"/>
    <lineage>
        <taxon>Eukaryota</taxon>
        <taxon>Sar</taxon>
        <taxon>Alveolata</taxon>
        <taxon>Colpodellida</taxon>
        <taxon>Chromeraceae</taxon>
        <taxon>Chromera</taxon>
    </lineage>
</organism>
<gene>
    <name evidence="2" type="ORF">Cvel_12557</name>
</gene>
<proteinExistence type="predicted"/>